<evidence type="ECO:0000313" key="2">
    <source>
        <dbReference type="Proteomes" id="UP000231742"/>
    </source>
</evidence>
<dbReference type="Proteomes" id="UP000231742">
    <property type="component" value="Unassembled WGS sequence"/>
</dbReference>
<comment type="caution">
    <text evidence="1">The sequence shown here is derived from an EMBL/GenBank/DDBJ whole genome shotgun (WGS) entry which is preliminary data.</text>
</comment>
<dbReference type="AlphaFoldDB" id="A0A2M9D6F5"/>
<accession>A0A2M9D6F5</accession>
<sequence length="156" mass="17328">MDTQQPISYWVKVVDRIIDDLFAITLEEHGITRRQWQLLVVLMKGPAGIDRLDIEIAPFLMPKNSTAPPSIEAHTTSRESLEELVESDWLATDGSLYELTERGRGVVERLAAVIAGERTKAIAGVTDEQYQTTVTVLETMAKNLSAQRDGAVPPRP</sequence>
<protein>
    <recommendedName>
        <fullName evidence="3">DNA-binding MarR family transcriptional regulator</fullName>
    </recommendedName>
</protein>
<dbReference type="Gene3D" id="1.10.10.10">
    <property type="entry name" value="Winged helix-like DNA-binding domain superfamily/Winged helix DNA-binding domain"/>
    <property type="match status" value="1"/>
</dbReference>
<evidence type="ECO:0008006" key="3">
    <source>
        <dbReference type="Google" id="ProtNLM"/>
    </source>
</evidence>
<dbReference type="SUPFAM" id="SSF46785">
    <property type="entry name" value="Winged helix' DNA-binding domain"/>
    <property type="match status" value="1"/>
</dbReference>
<organism evidence="1 2">
    <name type="scientific">Salinibacterium amurskyense</name>
    <dbReference type="NCBI Taxonomy" id="205941"/>
    <lineage>
        <taxon>Bacteria</taxon>
        <taxon>Bacillati</taxon>
        <taxon>Actinomycetota</taxon>
        <taxon>Actinomycetes</taxon>
        <taxon>Micrococcales</taxon>
        <taxon>Microbacteriaceae</taxon>
        <taxon>Salinibacterium</taxon>
    </lineage>
</organism>
<gene>
    <name evidence="1" type="ORF">CLV85_0379</name>
</gene>
<dbReference type="EMBL" id="PGFH01000001">
    <property type="protein sequence ID" value="PJJ81208.1"/>
    <property type="molecule type" value="Genomic_DNA"/>
</dbReference>
<keyword evidence="2" id="KW-1185">Reference proteome</keyword>
<dbReference type="OrthoDB" id="3697068at2"/>
<proteinExistence type="predicted"/>
<reference evidence="1 2" key="1">
    <citation type="submission" date="2017-11" db="EMBL/GenBank/DDBJ databases">
        <title>Genomic Encyclopedia of Archaeal and Bacterial Type Strains, Phase II (KMG-II): From Individual Species to Whole Genera.</title>
        <authorList>
            <person name="Goeker M."/>
        </authorList>
    </citation>
    <scope>NUCLEOTIDE SEQUENCE [LARGE SCALE GENOMIC DNA]</scope>
    <source>
        <strain evidence="1 2">DSM 16400</strain>
    </source>
</reference>
<dbReference type="InterPro" id="IPR036388">
    <property type="entry name" value="WH-like_DNA-bd_sf"/>
</dbReference>
<dbReference type="InterPro" id="IPR036390">
    <property type="entry name" value="WH_DNA-bd_sf"/>
</dbReference>
<name>A0A2M9D6F5_9MICO</name>
<dbReference type="RefSeq" id="WP_100387917.1">
    <property type="nucleotide sequence ID" value="NZ_BMZU01000001.1"/>
</dbReference>
<evidence type="ECO:0000313" key="1">
    <source>
        <dbReference type="EMBL" id="PJJ81208.1"/>
    </source>
</evidence>